<evidence type="ECO:0000313" key="1">
    <source>
        <dbReference type="EMBL" id="MEO1768518.1"/>
    </source>
</evidence>
<evidence type="ECO:0000313" key="2">
    <source>
        <dbReference type="Proteomes" id="UP000664357"/>
    </source>
</evidence>
<accession>A0ABV0EIR4</accession>
<proteinExistence type="predicted"/>
<reference evidence="1 2" key="1">
    <citation type="submission" date="2021-03" db="EMBL/GenBank/DDBJ databases">
        <authorList>
            <person name="Gilmore M.S."/>
            <person name="Schwartzman J."/>
            <person name="Van Tyne D."/>
            <person name="Martin M."/>
            <person name="Earl A.M."/>
            <person name="Manson A.L."/>
            <person name="Straub T."/>
            <person name="Salamzade R."/>
            <person name="Saavedra J."/>
            <person name="Lebreton F."/>
            <person name="Prichula J."/>
            <person name="Schaufler K."/>
            <person name="Gaca A."/>
            <person name="Sgardioli B."/>
            <person name="Wagenaar J."/>
            <person name="Strong T."/>
        </authorList>
    </citation>
    <scope>NUCLEOTIDE SEQUENCE [LARGE SCALE GENOMIC DNA]</scope>
    <source>
        <strain evidence="1 2">665A</strain>
    </source>
</reference>
<dbReference type="RefSeq" id="WP_207705245.1">
    <property type="nucleotide sequence ID" value="NZ_JAFREL020000001.1"/>
</dbReference>
<sequence>MTVSKWYQKREGQAEHLVYLNKEGKELEKLLTHEKTMIIRGAAGKKLPLGGRAKVGDVAYFVETGGNLLITHRGVITQVIESEKMTKEESAAFIQQFEKELNLSKKQHDRWAGKKYLAVFEIDLIEELEPFAYNRGKNMDDWVITDSIEEIKA</sequence>
<organism evidence="1 2">
    <name type="scientific">Candidatus Enterococcus ferrettii</name>
    <dbReference type="NCBI Taxonomy" id="2815324"/>
    <lineage>
        <taxon>Bacteria</taxon>
        <taxon>Bacillati</taxon>
        <taxon>Bacillota</taxon>
        <taxon>Bacilli</taxon>
        <taxon>Lactobacillales</taxon>
        <taxon>Enterococcaceae</taxon>
        <taxon>Enterococcus</taxon>
    </lineage>
</organism>
<gene>
    <name evidence="1" type="ORF">JZO67_000429</name>
</gene>
<dbReference type="Proteomes" id="UP000664357">
    <property type="component" value="Unassembled WGS sequence"/>
</dbReference>
<name>A0ABV0EIR4_9ENTE</name>
<evidence type="ECO:0008006" key="3">
    <source>
        <dbReference type="Google" id="ProtNLM"/>
    </source>
</evidence>
<protein>
    <recommendedName>
        <fullName evidence="3">ASCH domain-containing protein</fullName>
    </recommendedName>
</protein>
<comment type="caution">
    <text evidence="1">The sequence shown here is derived from an EMBL/GenBank/DDBJ whole genome shotgun (WGS) entry which is preliminary data.</text>
</comment>
<dbReference type="EMBL" id="JAFREL020000001">
    <property type="protein sequence ID" value="MEO1768518.1"/>
    <property type="molecule type" value="Genomic_DNA"/>
</dbReference>
<reference evidence="1 2" key="2">
    <citation type="submission" date="2024-02" db="EMBL/GenBank/DDBJ databases">
        <title>The Genome Sequence of Enterococcus sp. DIV0159.</title>
        <authorList>
            <person name="Earl A."/>
            <person name="Manson A."/>
            <person name="Gilmore M."/>
            <person name="Sanders J."/>
            <person name="Shea T."/>
            <person name="Howe W."/>
            <person name="Livny J."/>
            <person name="Cuomo C."/>
            <person name="Neafsey D."/>
            <person name="Birren B."/>
        </authorList>
    </citation>
    <scope>NUCLEOTIDE SEQUENCE [LARGE SCALE GENOMIC DNA]</scope>
    <source>
        <strain evidence="1 2">665A</strain>
    </source>
</reference>
<keyword evidence="2" id="KW-1185">Reference proteome</keyword>